<dbReference type="AlphaFoldDB" id="A0A2V4NCS1"/>
<accession>A0A2V4NCS1</accession>
<keyword evidence="1" id="KW-0812">Transmembrane</keyword>
<keyword evidence="1" id="KW-1133">Transmembrane helix</keyword>
<organism evidence="2 3">
    <name type="scientific">Streptomyces tateyamensis</name>
    <dbReference type="NCBI Taxonomy" id="565073"/>
    <lineage>
        <taxon>Bacteria</taxon>
        <taxon>Bacillati</taxon>
        <taxon>Actinomycetota</taxon>
        <taxon>Actinomycetes</taxon>
        <taxon>Kitasatosporales</taxon>
        <taxon>Streptomycetaceae</taxon>
        <taxon>Streptomyces</taxon>
    </lineage>
</organism>
<evidence type="ECO:0008006" key="4">
    <source>
        <dbReference type="Google" id="ProtNLM"/>
    </source>
</evidence>
<name>A0A2V4NCS1_9ACTN</name>
<proteinExistence type="predicted"/>
<sequence>MSTGPGPETEEFPRHALAEDAFTLPSLLPPGELLVPLDPDAPLGLPVDPVVLEREIRPLRRLRWWQLLPIVAIGVVGSLMFAFPLAFGPVNGGSMVAMLGLLLTSASVGWGAMAARRAGYAWPGLPRRDSGRPARWQAIALYTLIACAAFGLAVLRVVRLRG</sequence>
<protein>
    <recommendedName>
        <fullName evidence="4">Transmembrane protein</fullName>
    </recommendedName>
</protein>
<keyword evidence="3" id="KW-1185">Reference proteome</keyword>
<reference evidence="2 3" key="1">
    <citation type="submission" date="2018-03" db="EMBL/GenBank/DDBJ databases">
        <title>Bioinformatic expansion and discovery of thiopeptide antibiotics.</title>
        <authorList>
            <person name="Schwalen C.J."/>
            <person name="Hudson G.A."/>
            <person name="Mitchell D.A."/>
        </authorList>
    </citation>
    <scope>NUCLEOTIDE SEQUENCE [LARGE SCALE GENOMIC DNA]</scope>
    <source>
        <strain evidence="2 3">ATCC 21389</strain>
    </source>
</reference>
<keyword evidence="1" id="KW-0472">Membrane</keyword>
<gene>
    <name evidence="2" type="ORF">C7C46_20710</name>
</gene>
<evidence type="ECO:0000256" key="1">
    <source>
        <dbReference type="SAM" id="Phobius"/>
    </source>
</evidence>
<dbReference type="Proteomes" id="UP000248039">
    <property type="component" value="Unassembled WGS sequence"/>
</dbReference>
<evidence type="ECO:0000313" key="2">
    <source>
        <dbReference type="EMBL" id="PYC76948.1"/>
    </source>
</evidence>
<feature type="transmembrane region" description="Helical" evidence="1">
    <location>
        <begin position="93"/>
        <end position="115"/>
    </location>
</feature>
<evidence type="ECO:0000313" key="3">
    <source>
        <dbReference type="Proteomes" id="UP000248039"/>
    </source>
</evidence>
<dbReference type="EMBL" id="PYBW01000078">
    <property type="protein sequence ID" value="PYC76948.1"/>
    <property type="molecule type" value="Genomic_DNA"/>
</dbReference>
<feature type="transmembrane region" description="Helical" evidence="1">
    <location>
        <begin position="136"/>
        <end position="158"/>
    </location>
</feature>
<dbReference type="RefSeq" id="WP_110671377.1">
    <property type="nucleotide sequence ID" value="NZ_PYBW01000078.1"/>
</dbReference>
<comment type="caution">
    <text evidence="2">The sequence shown here is derived from an EMBL/GenBank/DDBJ whole genome shotgun (WGS) entry which is preliminary data.</text>
</comment>
<dbReference type="OrthoDB" id="4316034at2"/>
<feature type="transmembrane region" description="Helical" evidence="1">
    <location>
        <begin position="64"/>
        <end position="87"/>
    </location>
</feature>